<dbReference type="RefSeq" id="WP_167932232.1">
    <property type="nucleotide sequence ID" value="NZ_JAAVJB010000022.1"/>
</dbReference>
<dbReference type="Proteomes" id="UP000746503">
    <property type="component" value="Unassembled WGS sequence"/>
</dbReference>
<dbReference type="EMBL" id="JAAVJB010000022">
    <property type="protein sequence ID" value="NJP65690.1"/>
    <property type="molecule type" value="Genomic_DNA"/>
</dbReference>
<organism evidence="1 2">
    <name type="scientific">Streptomyces spiramenti</name>
    <dbReference type="NCBI Taxonomy" id="2720606"/>
    <lineage>
        <taxon>Bacteria</taxon>
        <taxon>Bacillati</taxon>
        <taxon>Actinomycetota</taxon>
        <taxon>Actinomycetes</taxon>
        <taxon>Kitasatosporales</taxon>
        <taxon>Streptomycetaceae</taxon>
        <taxon>Streptomyces</taxon>
    </lineage>
</organism>
<reference evidence="1 2" key="1">
    <citation type="submission" date="2020-03" db="EMBL/GenBank/DDBJ databases">
        <title>Draft genome of Streptomyces sp. ventii, isolated from the Axial Seamount in the Pacific Ocean, and resequencing of the two type strains Streptomyces lonarensis strain NCL 716 and Streptomyces bohaiensis strain 11A07.</title>
        <authorList>
            <person name="Loughran R.M."/>
            <person name="Pfannmuller K.M."/>
            <person name="Wasson B.J."/>
            <person name="Deadmond M.C."/>
            <person name="Paddock B.E."/>
            <person name="Koyack M.J."/>
            <person name="Gallegos D.A."/>
            <person name="Mitchell E.A."/>
            <person name="Ushijima B."/>
            <person name="Saw J.H."/>
            <person name="Mcphail K.L."/>
            <person name="Videau P."/>
        </authorList>
    </citation>
    <scope>NUCLEOTIDE SEQUENCE [LARGE SCALE GENOMIC DNA]</scope>
    <source>
        <strain evidence="2">5675061</strain>
    </source>
</reference>
<proteinExistence type="predicted"/>
<keyword evidence="2" id="KW-1185">Reference proteome</keyword>
<sequence length="42" mass="4675">MLTLTHQRNGRPYSQFAAEFGIRATTVYRCIGADRAPFSSSP</sequence>
<accession>A0ABX1AN47</accession>
<name>A0ABX1AN47_9ACTN</name>
<evidence type="ECO:0000313" key="1">
    <source>
        <dbReference type="EMBL" id="NJP65690.1"/>
    </source>
</evidence>
<gene>
    <name evidence="1" type="ORF">HCJ92_05145</name>
</gene>
<protein>
    <submittedName>
        <fullName evidence="1">Transposase family protein</fullName>
    </submittedName>
</protein>
<comment type="caution">
    <text evidence="1">The sequence shown here is derived from an EMBL/GenBank/DDBJ whole genome shotgun (WGS) entry which is preliminary data.</text>
</comment>
<evidence type="ECO:0000313" key="2">
    <source>
        <dbReference type="Proteomes" id="UP000746503"/>
    </source>
</evidence>